<feature type="domain" description="Helicase C-terminal" evidence="9">
    <location>
        <begin position="206"/>
        <end position="357"/>
    </location>
</feature>
<evidence type="ECO:0000256" key="3">
    <source>
        <dbReference type="ARBA" id="ARBA00022741"/>
    </source>
</evidence>
<feature type="region of interest" description="Disordered" evidence="7">
    <location>
        <begin position="498"/>
        <end position="525"/>
    </location>
</feature>
<dbReference type="InterPro" id="IPR049730">
    <property type="entry name" value="SNF2/RAD54-like_C"/>
</dbReference>
<evidence type="ECO:0000256" key="2">
    <source>
        <dbReference type="ARBA" id="ARBA00022737"/>
    </source>
</evidence>
<feature type="non-terminal residue" evidence="10">
    <location>
        <position position="590"/>
    </location>
</feature>
<dbReference type="GO" id="GO:0005524">
    <property type="term" value="F:ATP binding"/>
    <property type="evidence" value="ECO:0007669"/>
    <property type="project" value="UniProtKB-KW"/>
</dbReference>
<name>A0A4P9WV01_9FUNG</name>
<keyword evidence="3" id="KW-0547">Nucleotide-binding</keyword>
<dbReference type="CDD" id="cd18793">
    <property type="entry name" value="SF2_C_SNF"/>
    <property type="match status" value="1"/>
</dbReference>
<keyword evidence="2" id="KW-0677">Repeat</keyword>
<dbReference type="GO" id="GO:0140658">
    <property type="term" value="F:ATP-dependent chromatin remodeler activity"/>
    <property type="evidence" value="ECO:0007669"/>
    <property type="project" value="TreeGrafter"/>
</dbReference>
<dbReference type="Gene3D" id="3.40.50.10810">
    <property type="entry name" value="Tandem AAA-ATPase domain"/>
    <property type="match status" value="1"/>
</dbReference>
<dbReference type="SUPFAM" id="SSF52540">
    <property type="entry name" value="P-loop containing nucleoside triphosphate hydrolases"/>
    <property type="match status" value="2"/>
</dbReference>
<proteinExistence type="predicted"/>
<organism evidence="10 11">
    <name type="scientific">Caulochytrium protostelioides</name>
    <dbReference type="NCBI Taxonomy" id="1555241"/>
    <lineage>
        <taxon>Eukaryota</taxon>
        <taxon>Fungi</taxon>
        <taxon>Fungi incertae sedis</taxon>
        <taxon>Chytridiomycota</taxon>
        <taxon>Chytridiomycota incertae sedis</taxon>
        <taxon>Chytridiomycetes</taxon>
        <taxon>Caulochytriales</taxon>
        <taxon>Caulochytriaceae</taxon>
        <taxon>Caulochytrium</taxon>
    </lineage>
</organism>
<dbReference type="FunFam" id="3.40.50.300:FF:000015">
    <property type="entry name" value="chromodomain-helicase-DNA-binding protein 9 isoform X1"/>
    <property type="match status" value="1"/>
</dbReference>
<keyword evidence="5" id="KW-0067">ATP-binding</keyword>
<gene>
    <name evidence="10" type="ORF">CAUPRSCDRAFT_12175</name>
</gene>
<dbReference type="SMART" id="SM00490">
    <property type="entry name" value="HELICc"/>
    <property type="match status" value="1"/>
</dbReference>
<evidence type="ECO:0000313" key="10">
    <source>
        <dbReference type="EMBL" id="RKO96123.1"/>
    </source>
</evidence>
<dbReference type="InterPro" id="IPR014001">
    <property type="entry name" value="Helicase_ATP-bd"/>
</dbReference>
<dbReference type="GO" id="GO:0016887">
    <property type="term" value="F:ATP hydrolysis activity"/>
    <property type="evidence" value="ECO:0007669"/>
    <property type="project" value="TreeGrafter"/>
</dbReference>
<dbReference type="InterPro" id="IPR000330">
    <property type="entry name" value="SNF2_N"/>
</dbReference>
<dbReference type="PANTHER" id="PTHR45623">
    <property type="entry name" value="CHROMODOMAIN-HELICASE-DNA-BINDING PROTEIN 3-RELATED-RELATED"/>
    <property type="match status" value="1"/>
</dbReference>
<dbReference type="InterPro" id="IPR001650">
    <property type="entry name" value="Helicase_C-like"/>
</dbReference>
<dbReference type="Pfam" id="PF00271">
    <property type="entry name" value="Helicase_C"/>
    <property type="match status" value="1"/>
</dbReference>
<dbReference type="AlphaFoldDB" id="A0A4P9WV01"/>
<dbReference type="PROSITE" id="PS51194">
    <property type="entry name" value="HELICASE_CTER"/>
    <property type="match status" value="1"/>
</dbReference>
<comment type="subcellular location">
    <subcellularLocation>
        <location evidence="1">Nucleus</location>
    </subcellularLocation>
</comment>
<evidence type="ECO:0008006" key="12">
    <source>
        <dbReference type="Google" id="ProtNLM"/>
    </source>
</evidence>
<keyword evidence="4" id="KW-0378">Hydrolase</keyword>
<reference evidence="11" key="1">
    <citation type="journal article" date="2018" name="Nat. Microbiol.">
        <title>Leveraging single-cell genomics to expand the fungal tree of life.</title>
        <authorList>
            <person name="Ahrendt S.R."/>
            <person name="Quandt C.A."/>
            <person name="Ciobanu D."/>
            <person name="Clum A."/>
            <person name="Salamov A."/>
            <person name="Andreopoulos B."/>
            <person name="Cheng J.F."/>
            <person name="Woyke T."/>
            <person name="Pelin A."/>
            <person name="Henrissat B."/>
            <person name="Reynolds N.K."/>
            <person name="Benny G.L."/>
            <person name="Smith M.E."/>
            <person name="James T.Y."/>
            <person name="Grigoriev I.V."/>
        </authorList>
    </citation>
    <scope>NUCLEOTIDE SEQUENCE [LARGE SCALE GENOMIC DNA]</scope>
    <source>
        <strain evidence="11">ATCC 52028</strain>
    </source>
</reference>
<dbReference type="GO" id="GO:0042393">
    <property type="term" value="F:histone binding"/>
    <property type="evidence" value="ECO:0007669"/>
    <property type="project" value="TreeGrafter"/>
</dbReference>
<feature type="domain" description="Helicase ATP-binding" evidence="8">
    <location>
        <begin position="1"/>
        <end position="69"/>
    </location>
</feature>
<dbReference type="GO" id="GO:0003677">
    <property type="term" value="F:DNA binding"/>
    <property type="evidence" value="ECO:0007669"/>
    <property type="project" value="TreeGrafter"/>
</dbReference>
<evidence type="ECO:0000256" key="6">
    <source>
        <dbReference type="ARBA" id="ARBA00023242"/>
    </source>
</evidence>
<evidence type="ECO:0000256" key="5">
    <source>
        <dbReference type="ARBA" id="ARBA00022840"/>
    </source>
</evidence>
<evidence type="ECO:0000256" key="7">
    <source>
        <dbReference type="SAM" id="MobiDB-lite"/>
    </source>
</evidence>
<dbReference type="PANTHER" id="PTHR45623:SF11">
    <property type="entry name" value="KISMET, ISOFORM C"/>
    <property type="match status" value="1"/>
</dbReference>
<dbReference type="InterPro" id="IPR038718">
    <property type="entry name" value="SNF2-like_sf"/>
</dbReference>
<evidence type="ECO:0000259" key="9">
    <source>
        <dbReference type="PROSITE" id="PS51194"/>
    </source>
</evidence>
<accession>A0A4P9WV01</accession>
<dbReference type="Proteomes" id="UP000268535">
    <property type="component" value="Unassembled WGS sequence"/>
</dbReference>
<evidence type="ECO:0000313" key="11">
    <source>
        <dbReference type="Proteomes" id="UP000268535"/>
    </source>
</evidence>
<keyword evidence="6" id="KW-0539">Nucleus</keyword>
<sequence>MAMSGASQLRPIPWMACVLDEAHRLKNKSSKMGELLKSYHMDHRVLLTGTPLQNSLEELWALLNFLQADRFASEQAFKEVYGNLKTAQDVERLQALLQPLMLRRLKEDVEKSIPVKEETVIEVELTTLQKKWYRSILERNFSWLKQGGSKKQNVPNLINTMIELRKCCLHPFLLKGAEEQMLDEAGELTHQQHFQLLIDASGKMVLIDKLLTKLKAGGHKVLIFSQMTKCLDIIQDYLRGKAWGFERIDGNVRNELRQAAIERFSVPESESFVFLLCTRAGGVGINLTVADTVIIFDSDWNPQNDLQAQSRVHRIGQKKPVQIYRLITRNTYEREMFDRASMKLGLDRAVLQKLHAGGNHGAYASQMESSSKQPFNREEIEDLLKRGAYGAFMDDDDSKAFCEEDIDSILQRRTQTIKHDGAAAEEQKGSIFSKATFRVGEENLDMEDPNFWDKVAEKAALNVVEHAPIDEMAALIQHEPRKRRQAVRLIDQPVSAWDRRDTDEEAGDGEYATPTPRNARESRANRPTLWTVAERTRLERGLMTWGFSAWPEMTRHIGRTRSVADVMACARRMLEVCLRDGPADGDIRSD</sequence>
<dbReference type="GO" id="GO:0005634">
    <property type="term" value="C:nucleus"/>
    <property type="evidence" value="ECO:0007669"/>
    <property type="project" value="UniProtKB-SubCell"/>
</dbReference>
<protein>
    <recommendedName>
        <fullName evidence="12">P-loop containing nucleoside triphosphate hydrolase protein</fullName>
    </recommendedName>
</protein>
<dbReference type="Pfam" id="PF00176">
    <property type="entry name" value="SNF2-rel_dom"/>
    <property type="match status" value="1"/>
</dbReference>
<dbReference type="InterPro" id="IPR027417">
    <property type="entry name" value="P-loop_NTPase"/>
</dbReference>
<evidence type="ECO:0000256" key="1">
    <source>
        <dbReference type="ARBA" id="ARBA00004123"/>
    </source>
</evidence>
<dbReference type="EMBL" id="ML010333">
    <property type="protein sequence ID" value="RKO96123.1"/>
    <property type="molecule type" value="Genomic_DNA"/>
</dbReference>
<dbReference type="GO" id="GO:0010468">
    <property type="term" value="P:regulation of gene expression"/>
    <property type="evidence" value="ECO:0007669"/>
    <property type="project" value="TreeGrafter"/>
</dbReference>
<dbReference type="PROSITE" id="PS51192">
    <property type="entry name" value="HELICASE_ATP_BIND_1"/>
    <property type="match status" value="1"/>
</dbReference>
<evidence type="ECO:0000259" key="8">
    <source>
        <dbReference type="PROSITE" id="PS51192"/>
    </source>
</evidence>
<dbReference type="Gene3D" id="3.40.50.300">
    <property type="entry name" value="P-loop containing nucleotide triphosphate hydrolases"/>
    <property type="match status" value="1"/>
</dbReference>
<evidence type="ECO:0000256" key="4">
    <source>
        <dbReference type="ARBA" id="ARBA00022801"/>
    </source>
</evidence>
<dbReference type="GO" id="GO:0003682">
    <property type="term" value="F:chromatin binding"/>
    <property type="evidence" value="ECO:0007669"/>
    <property type="project" value="TreeGrafter"/>
</dbReference>
<dbReference type="GO" id="GO:0000785">
    <property type="term" value="C:chromatin"/>
    <property type="evidence" value="ECO:0007669"/>
    <property type="project" value="TreeGrafter"/>
</dbReference>